<feature type="transmembrane region" description="Helical" evidence="8">
    <location>
        <begin position="146"/>
        <end position="172"/>
    </location>
</feature>
<dbReference type="AlphaFoldDB" id="A0A8I0AKI3"/>
<dbReference type="GO" id="GO:0005886">
    <property type="term" value="C:plasma membrane"/>
    <property type="evidence" value="ECO:0007669"/>
    <property type="project" value="UniProtKB-SubCell"/>
</dbReference>
<gene>
    <name evidence="9" type="ORF">H8S09_10035</name>
</gene>
<dbReference type="InterPro" id="IPR011606">
    <property type="entry name" value="Brnchd-chn_aa_trnsp_permease"/>
</dbReference>
<evidence type="ECO:0000256" key="2">
    <source>
        <dbReference type="ARBA" id="ARBA00010735"/>
    </source>
</evidence>
<keyword evidence="5 8" id="KW-0812">Transmembrane</keyword>
<dbReference type="Proteomes" id="UP000615234">
    <property type="component" value="Unassembled WGS sequence"/>
</dbReference>
<evidence type="ECO:0000256" key="8">
    <source>
        <dbReference type="SAM" id="Phobius"/>
    </source>
</evidence>
<proteinExistence type="inferred from homology"/>
<evidence type="ECO:0000256" key="3">
    <source>
        <dbReference type="ARBA" id="ARBA00022448"/>
    </source>
</evidence>
<dbReference type="PANTHER" id="PTHR34979">
    <property type="entry name" value="INNER MEMBRANE PROTEIN YGAZ"/>
    <property type="match status" value="1"/>
</dbReference>
<evidence type="ECO:0000313" key="10">
    <source>
        <dbReference type="Proteomes" id="UP000615234"/>
    </source>
</evidence>
<dbReference type="Pfam" id="PF03591">
    <property type="entry name" value="AzlC"/>
    <property type="match status" value="1"/>
</dbReference>
<evidence type="ECO:0000313" key="9">
    <source>
        <dbReference type="EMBL" id="MBC5663227.1"/>
    </source>
</evidence>
<accession>A0A8I0AKI3</accession>
<feature type="transmembrane region" description="Helical" evidence="8">
    <location>
        <begin position="202"/>
        <end position="218"/>
    </location>
</feature>
<feature type="transmembrane region" description="Helical" evidence="8">
    <location>
        <begin position="15"/>
        <end position="35"/>
    </location>
</feature>
<dbReference type="RefSeq" id="WP_118483411.1">
    <property type="nucleotide sequence ID" value="NZ_JACOOX010000005.1"/>
</dbReference>
<keyword evidence="3" id="KW-0813">Transport</keyword>
<keyword evidence="7 8" id="KW-0472">Membrane</keyword>
<dbReference type="PANTHER" id="PTHR34979:SF1">
    <property type="entry name" value="INNER MEMBRANE PROTEIN YGAZ"/>
    <property type="match status" value="1"/>
</dbReference>
<comment type="similarity">
    <text evidence="2">Belongs to the AzlC family.</text>
</comment>
<comment type="caution">
    <text evidence="9">The sequence shown here is derived from an EMBL/GenBank/DDBJ whole genome shotgun (WGS) entry which is preliminary data.</text>
</comment>
<evidence type="ECO:0000256" key="5">
    <source>
        <dbReference type="ARBA" id="ARBA00022692"/>
    </source>
</evidence>
<sequence length="246" mass="27638">MAGETVDRKEVLKQAFVKALPITGSYLFVSMAYGLTMQEAGLSWFWSLFTSLTVYTGAFQFVLVTFLSSGASILTIALTALFMNSRQFFYGLTFVEDFKKMGKRYPYMVHTMTDETYAVNCSMLSSEVIRDRNAEKANDRRRRLDIMFYVALFSRISWMVGAVLGGILGQILPVKLEGIDFCMTALFITIAIDQWRSVKVHLPALAGFIGGVLLLLLIGKDYFLLPTLILVSGLLLICERKVEAHE</sequence>
<keyword evidence="6 8" id="KW-1133">Transmembrane helix</keyword>
<evidence type="ECO:0000256" key="7">
    <source>
        <dbReference type="ARBA" id="ARBA00023136"/>
    </source>
</evidence>
<dbReference type="EMBL" id="JACOOX010000005">
    <property type="protein sequence ID" value="MBC5663227.1"/>
    <property type="molecule type" value="Genomic_DNA"/>
</dbReference>
<keyword evidence="4" id="KW-1003">Cell membrane</keyword>
<protein>
    <submittedName>
        <fullName evidence="9">AzlC family ABC transporter permease</fullName>
    </submittedName>
</protein>
<keyword evidence="10" id="KW-1185">Reference proteome</keyword>
<dbReference type="GO" id="GO:1903785">
    <property type="term" value="P:L-valine transmembrane transport"/>
    <property type="evidence" value="ECO:0007669"/>
    <property type="project" value="TreeGrafter"/>
</dbReference>
<evidence type="ECO:0000256" key="1">
    <source>
        <dbReference type="ARBA" id="ARBA00004651"/>
    </source>
</evidence>
<name>A0A8I0AKI3_9FIRM</name>
<evidence type="ECO:0000256" key="6">
    <source>
        <dbReference type="ARBA" id="ARBA00022989"/>
    </source>
</evidence>
<organism evidence="9 10">
    <name type="scientific">Coprococcus hominis</name>
    <name type="common">ex Liu et al. 2022</name>
    <dbReference type="NCBI Taxonomy" id="2763039"/>
    <lineage>
        <taxon>Bacteria</taxon>
        <taxon>Bacillati</taxon>
        <taxon>Bacillota</taxon>
        <taxon>Clostridia</taxon>
        <taxon>Lachnospirales</taxon>
        <taxon>Lachnospiraceae</taxon>
        <taxon>Coprococcus</taxon>
    </lineage>
</organism>
<reference evidence="9 10" key="1">
    <citation type="submission" date="2020-08" db="EMBL/GenBank/DDBJ databases">
        <title>Genome public.</title>
        <authorList>
            <person name="Liu C."/>
            <person name="Sun Q."/>
        </authorList>
    </citation>
    <scope>NUCLEOTIDE SEQUENCE [LARGE SCALE GENOMIC DNA]</scope>
    <source>
        <strain evidence="9 10">NSJ-10</strain>
    </source>
</reference>
<comment type="subcellular location">
    <subcellularLocation>
        <location evidence="1">Cell membrane</location>
        <topology evidence="1">Multi-pass membrane protein</topology>
    </subcellularLocation>
</comment>
<evidence type="ECO:0000256" key="4">
    <source>
        <dbReference type="ARBA" id="ARBA00022475"/>
    </source>
</evidence>